<dbReference type="OrthoDB" id="2755509at2759"/>
<keyword evidence="2" id="KW-1133">Transmembrane helix</keyword>
<dbReference type="Proteomes" id="UP000029665">
    <property type="component" value="Unassembled WGS sequence"/>
</dbReference>
<dbReference type="EMBL" id="CCBP010000014">
    <property type="protein sequence ID" value="CDO68434.1"/>
    <property type="molecule type" value="Genomic_DNA"/>
</dbReference>
<feature type="region of interest" description="Disordered" evidence="1">
    <location>
        <begin position="226"/>
        <end position="249"/>
    </location>
</feature>
<gene>
    <name evidence="3" type="ORF">BN946_scf184707.g15</name>
</gene>
<evidence type="ECO:0000313" key="3">
    <source>
        <dbReference type="EMBL" id="CDO68434.1"/>
    </source>
</evidence>
<feature type="transmembrane region" description="Helical" evidence="2">
    <location>
        <begin position="200"/>
        <end position="220"/>
    </location>
</feature>
<dbReference type="AlphaFoldDB" id="A0A060S838"/>
<comment type="caution">
    <text evidence="3">The sequence shown here is derived from an EMBL/GenBank/DDBJ whole genome shotgun (WGS) entry which is preliminary data.</text>
</comment>
<protein>
    <submittedName>
        <fullName evidence="3">Uncharacterized protein</fullName>
    </submittedName>
</protein>
<reference evidence="3" key="1">
    <citation type="submission" date="2014-01" db="EMBL/GenBank/DDBJ databases">
        <title>The genome of the white-rot fungus Pycnoporus cinnabarinus: a basidiomycete model with a versatile arsenal for lignocellulosic biomass breakdown.</title>
        <authorList>
            <person name="Levasseur A."/>
            <person name="Lomascolo A."/>
            <person name="Ruiz-Duenas F.J."/>
            <person name="Uzan E."/>
            <person name="Piumi F."/>
            <person name="Kues U."/>
            <person name="Ram A.F.J."/>
            <person name="Murat C."/>
            <person name="Haon M."/>
            <person name="Benoit I."/>
            <person name="Arfi Y."/>
            <person name="Chevret D."/>
            <person name="Drula E."/>
            <person name="Kwon M.J."/>
            <person name="Gouret P."/>
            <person name="Lesage-Meessen L."/>
            <person name="Lombard V."/>
            <person name="Mariette J."/>
            <person name="Noirot C."/>
            <person name="Park J."/>
            <person name="Patyshakuliyeva A."/>
            <person name="Wieneger R.A.B."/>
            <person name="Wosten H.A.B."/>
            <person name="Martin F."/>
            <person name="Coutinho P.M."/>
            <person name="de Vries R."/>
            <person name="Martinez A.T."/>
            <person name="Klopp C."/>
            <person name="Pontarotti P."/>
            <person name="Henrissat B."/>
            <person name="Record E."/>
        </authorList>
    </citation>
    <scope>NUCLEOTIDE SEQUENCE [LARGE SCALE GENOMIC DNA]</scope>
    <source>
        <strain evidence="3">BRFM137</strain>
    </source>
</reference>
<keyword evidence="4" id="KW-1185">Reference proteome</keyword>
<evidence type="ECO:0000313" key="4">
    <source>
        <dbReference type="Proteomes" id="UP000029665"/>
    </source>
</evidence>
<accession>A0A060S838</accession>
<sequence length="440" mass="46414">MCPHVDKRILTRRRRGDSALIPRQLLPLGGLFDTADPSTSLFGGMTSTLRVVSKTSGTLTFPLETPVNTPASTTSEVGTMTSLGTGAAPSPTSTFSSQVAETSDTWDAPATTSQAIDVWDSIDVQSTTSQWSSTETTFLPVQTTTQVETTLVSVPYTVSVPESSTTNATISLVTTSTSLSSPDQSGAQQVPGTGLTDGQVAAVGSGAGSIIVLFLLLCWWGKRRKRDKRSSADEEPGLNDVGPNERRSPVTIVPDVQAAFNSDLDATSQPSPVHSVSNSAETGTRVGTLESIEEEKDETYPVNSSRESLIGPELSVRSSSTLSYINTLCPETAESPSTTAAARVLPLVPTYDASRASQPGTYTPPAPVTVGFRPLPRPVAPTPFTSMYVPEERASLDSAAYGSVEATVSLYSLYDGGVVRYTGGVYTESADGQPPEYSRY</sequence>
<organism evidence="3 4">
    <name type="scientific">Pycnoporus cinnabarinus</name>
    <name type="common">Cinnabar-red polypore</name>
    <name type="synonym">Trametes cinnabarina</name>
    <dbReference type="NCBI Taxonomy" id="5643"/>
    <lineage>
        <taxon>Eukaryota</taxon>
        <taxon>Fungi</taxon>
        <taxon>Dikarya</taxon>
        <taxon>Basidiomycota</taxon>
        <taxon>Agaricomycotina</taxon>
        <taxon>Agaricomycetes</taxon>
        <taxon>Polyporales</taxon>
        <taxon>Polyporaceae</taxon>
        <taxon>Trametes</taxon>
    </lineage>
</organism>
<dbReference type="HOGENOM" id="CLU_622782_0_0_1"/>
<evidence type="ECO:0000256" key="1">
    <source>
        <dbReference type="SAM" id="MobiDB-lite"/>
    </source>
</evidence>
<dbReference type="OMA" id="WSVMEVE"/>
<feature type="region of interest" description="Disordered" evidence="1">
    <location>
        <begin position="263"/>
        <end position="307"/>
    </location>
</feature>
<proteinExistence type="predicted"/>
<name>A0A060S838_PYCCI</name>
<keyword evidence="2" id="KW-0472">Membrane</keyword>
<evidence type="ECO:0000256" key="2">
    <source>
        <dbReference type="SAM" id="Phobius"/>
    </source>
</evidence>
<keyword evidence="2" id="KW-0812">Transmembrane</keyword>
<feature type="compositionally biased region" description="Polar residues" evidence="1">
    <location>
        <begin position="264"/>
        <end position="282"/>
    </location>
</feature>